<gene>
    <name evidence="6" type="ORF">SAMN04488695_1055</name>
</gene>
<keyword evidence="2 4" id="KW-0238">DNA-binding</keyword>
<evidence type="ECO:0000256" key="1">
    <source>
        <dbReference type="ARBA" id="ARBA00023015"/>
    </source>
</evidence>
<evidence type="ECO:0000259" key="5">
    <source>
        <dbReference type="PROSITE" id="PS50977"/>
    </source>
</evidence>
<dbReference type="PROSITE" id="PS50977">
    <property type="entry name" value="HTH_TETR_2"/>
    <property type="match status" value="1"/>
</dbReference>
<accession>A0A1I5BPT0</accession>
<evidence type="ECO:0000256" key="2">
    <source>
        <dbReference type="ARBA" id="ARBA00023125"/>
    </source>
</evidence>
<dbReference type="Pfam" id="PF00440">
    <property type="entry name" value="TetR_N"/>
    <property type="match status" value="1"/>
</dbReference>
<evidence type="ECO:0000256" key="4">
    <source>
        <dbReference type="PROSITE-ProRule" id="PRU00335"/>
    </source>
</evidence>
<dbReference type="OrthoDB" id="9812993at2"/>
<dbReference type="PANTHER" id="PTHR30055:SF234">
    <property type="entry name" value="HTH-TYPE TRANSCRIPTIONAL REGULATOR BETI"/>
    <property type="match status" value="1"/>
</dbReference>
<dbReference type="EMBL" id="FOVK01000005">
    <property type="protein sequence ID" value="SFN76700.1"/>
    <property type="molecule type" value="Genomic_DNA"/>
</dbReference>
<sequence>MNTTVTSKEAILAVAKEVVLTSGLQNLNIRDVAEKCSVSVGSIYNYFPTKGDLILSTIESIWREILVLDTSENLTQSFTHKVESLFHRIRDGLGQSPSFFLSHSMNAASLDKEKGRESMNRYLRIIRKDLLHALNQDLRVETHRFTKTFSKETFVDFVFSNIITLLLNQSSSCQVLLEVIQRVIY</sequence>
<evidence type="ECO:0000256" key="3">
    <source>
        <dbReference type="ARBA" id="ARBA00023163"/>
    </source>
</evidence>
<dbReference type="SUPFAM" id="SSF46689">
    <property type="entry name" value="Homeodomain-like"/>
    <property type="match status" value="1"/>
</dbReference>
<feature type="DNA-binding region" description="H-T-H motif" evidence="4">
    <location>
        <begin position="28"/>
        <end position="47"/>
    </location>
</feature>
<keyword evidence="7" id="KW-1185">Reference proteome</keyword>
<dbReference type="GO" id="GO:0003700">
    <property type="term" value="F:DNA-binding transcription factor activity"/>
    <property type="evidence" value="ECO:0007669"/>
    <property type="project" value="TreeGrafter"/>
</dbReference>
<proteinExistence type="predicted"/>
<dbReference type="InterPro" id="IPR001647">
    <property type="entry name" value="HTH_TetR"/>
</dbReference>
<dbReference type="GO" id="GO:0000976">
    <property type="term" value="F:transcription cis-regulatory region binding"/>
    <property type="evidence" value="ECO:0007669"/>
    <property type="project" value="TreeGrafter"/>
</dbReference>
<evidence type="ECO:0000313" key="6">
    <source>
        <dbReference type="EMBL" id="SFN76700.1"/>
    </source>
</evidence>
<dbReference type="RefSeq" id="WP_074911977.1">
    <property type="nucleotide sequence ID" value="NZ_FOVK01000005.1"/>
</dbReference>
<dbReference type="PRINTS" id="PR00455">
    <property type="entry name" value="HTHTETR"/>
</dbReference>
<protein>
    <submittedName>
        <fullName evidence="6">DNA-binding transcriptional regulator, AcrR family</fullName>
    </submittedName>
</protein>
<dbReference type="InterPro" id="IPR050109">
    <property type="entry name" value="HTH-type_TetR-like_transc_reg"/>
</dbReference>
<dbReference type="AlphaFoldDB" id="A0A1I5BPT0"/>
<name>A0A1I5BPT0_9CLOT</name>
<dbReference type="Proteomes" id="UP000181899">
    <property type="component" value="Unassembled WGS sequence"/>
</dbReference>
<keyword evidence="1" id="KW-0805">Transcription regulation</keyword>
<dbReference type="Gene3D" id="1.10.357.10">
    <property type="entry name" value="Tetracycline Repressor, domain 2"/>
    <property type="match status" value="1"/>
</dbReference>
<keyword evidence="3" id="KW-0804">Transcription</keyword>
<feature type="domain" description="HTH tetR-type" evidence="5">
    <location>
        <begin position="5"/>
        <end position="65"/>
    </location>
</feature>
<evidence type="ECO:0000313" key="7">
    <source>
        <dbReference type="Proteomes" id="UP000181899"/>
    </source>
</evidence>
<organism evidence="6 7">
    <name type="scientific">Proteiniclasticum ruminis</name>
    <dbReference type="NCBI Taxonomy" id="398199"/>
    <lineage>
        <taxon>Bacteria</taxon>
        <taxon>Bacillati</taxon>
        <taxon>Bacillota</taxon>
        <taxon>Clostridia</taxon>
        <taxon>Eubacteriales</taxon>
        <taxon>Clostridiaceae</taxon>
        <taxon>Proteiniclasticum</taxon>
    </lineage>
</organism>
<reference evidence="6 7" key="1">
    <citation type="submission" date="2016-10" db="EMBL/GenBank/DDBJ databases">
        <authorList>
            <person name="de Groot N.N."/>
        </authorList>
    </citation>
    <scope>NUCLEOTIDE SEQUENCE [LARGE SCALE GENOMIC DNA]</scope>
    <source>
        <strain evidence="6 7">ML2</strain>
    </source>
</reference>
<dbReference type="PANTHER" id="PTHR30055">
    <property type="entry name" value="HTH-TYPE TRANSCRIPTIONAL REGULATOR RUTR"/>
    <property type="match status" value="1"/>
</dbReference>
<dbReference type="InterPro" id="IPR009057">
    <property type="entry name" value="Homeodomain-like_sf"/>
</dbReference>